<keyword evidence="4" id="KW-0378">Hydrolase</keyword>
<feature type="chain" id="PRO_5042853021" description="Helicase MOV-10-like beta-barrel domain-containing protein" evidence="8">
    <location>
        <begin position="16"/>
        <end position="770"/>
    </location>
</feature>
<feature type="region of interest" description="Disordered" evidence="7">
    <location>
        <begin position="218"/>
        <end position="355"/>
    </location>
</feature>
<dbReference type="GO" id="GO:0004386">
    <property type="term" value="F:helicase activity"/>
    <property type="evidence" value="ECO:0007669"/>
    <property type="project" value="UniProtKB-KW"/>
</dbReference>
<dbReference type="Pfam" id="PF21634">
    <property type="entry name" value="MOV-10_beta-barrel"/>
    <property type="match status" value="1"/>
</dbReference>
<feature type="compositionally biased region" description="Pro residues" evidence="7">
    <location>
        <begin position="124"/>
        <end position="134"/>
    </location>
</feature>
<evidence type="ECO:0000256" key="5">
    <source>
        <dbReference type="ARBA" id="ARBA00022806"/>
    </source>
</evidence>
<evidence type="ECO:0000259" key="9">
    <source>
        <dbReference type="Pfam" id="PF21634"/>
    </source>
</evidence>
<proteinExistence type="predicted"/>
<accession>A0AAP0BEH2</accession>
<feature type="region of interest" description="Disordered" evidence="7">
    <location>
        <begin position="182"/>
        <end position="201"/>
    </location>
</feature>
<evidence type="ECO:0000256" key="3">
    <source>
        <dbReference type="ARBA" id="ARBA00022741"/>
    </source>
</evidence>
<dbReference type="AlphaFoldDB" id="A0AAP0BEH2"/>
<keyword evidence="8" id="KW-0732">Signal</keyword>
<evidence type="ECO:0000313" key="11">
    <source>
        <dbReference type="Proteomes" id="UP001418222"/>
    </source>
</evidence>
<dbReference type="Gene3D" id="3.40.50.300">
    <property type="entry name" value="P-loop containing nucleotide triphosphate hydrolases"/>
    <property type="match status" value="1"/>
</dbReference>
<keyword evidence="11" id="KW-1185">Reference proteome</keyword>
<organism evidence="10 11">
    <name type="scientific">Platanthera zijinensis</name>
    <dbReference type="NCBI Taxonomy" id="2320716"/>
    <lineage>
        <taxon>Eukaryota</taxon>
        <taxon>Viridiplantae</taxon>
        <taxon>Streptophyta</taxon>
        <taxon>Embryophyta</taxon>
        <taxon>Tracheophyta</taxon>
        <taxon>Spermatophyta</taxon>
        <taxon>Magnoliopsida</taxon>
        <taxon>Liliopsida</taxon>
        <taxon>Asparagales</taxon>
        <taxon>Orchidaceae</taxon>
        <taxon>Orchidoideae</taxon>
        <taxon>Orchideae</taxon>
        <taxon>Orchidinae</taxon>
        <taxon>Platanthera</taxon>
    </lineage>
</organism>
<dbReference type="PANTHER" id="PTHR45418">
    <property type="entry name" value="CANCER/TESTIS ANTIGEN 55"/>
    <property type="match status" value="1"/>
</dbReference>
<evidence type="ECO:0000256" key="2">
    <source>
        <dbReference type="ARBA" id="ARBA00022490"/>
    </source>
</evidence>
<gene>
    <name evidence="10" type="ORF">KSP39_PZI012990</name>
</gene>
<keyword evidence="2" id="KW-0963">Cytoplasm</keyword>
<evidence type="ECO:0000256" key="7">
    <source>
        <dbReference type="SAM" id="MobiDB-lite"/>
    </source>
</evidence>
<comment type="subcellular location">
    <subcellularLocation>
        <location evidence="1">Cytoplasm</location>
    </subcellularLocation>
</comment>
<dbReference type="GO" id="GO:0005737">
    <property type="term" value="C:cytoplasm"/>
    <property type="evidence" value="ECO:0007669"/>
    <property type="project" value="UniProtKB-SubCell"/>
</dbReference>
<comment type="caution">
    <text evidence="10">The sequence shown here is derived from an EMBL/GenBank/DDBJ whole genome shotgun (WGS) entry which is preliminary data.</text>
</comment>
<evidence type="ECO:0000256" key="4">
    <source>
        <dbReference type="ARBA" id="ARBA00022801"/>
    </source>
</evidence>
<dbReference type="InterPro" id="IPR027417">
    <property type="entry name" value="P-loop_NTPase"/>
</dbReference>
<feature type="compositionally biased region" description="Low complexity" evidence="7">
    <location>
        <begin position="321"/>
        <end position="343"/>
    </location>
</feature>
<evidence type="ECO:0000256" key="6">
    <source>
        <dbReference type="ARBA" id="ARBA00022840"/>
    </source>
</evidence>
<sequence>MVLLRLLRFILFCGQDDEEQRFYDYRTHRNYTPISPPAPTSTSKSSHASNTAGDPLQHRLYRNDDDRTLLPPARSNIDSRGNWNSPAVAGHGGGNQILYSSTGSSKKPIASTPFSSSVIRVPSNPSPVSKPSPAPISSTNINTSAIKLSISPEKPQVAKDSATCSPVKPSAAPVPSKFLAPSISSSAAPAPAPSSKNPSLSVVSSTNKISAVCTPICPEKLQTSPDSAISAPERSLAGTPLSKFPSRSVSSSTTDSSSTTLQSKVSLPTKLSPAPPSKPAPISTANNSFSGDGGRVWRKKKKNQASSASIRESQQNIYSASLSSIKIPSPDSSSSESSASPSRTPDPRRSSNRRVLPKYEIPKYLEAMIKKDIVPPILKTPLSPLTYSDYFATLLYAEDFYIEKWSDYLLKDVTLELRPRDGHSQAITVKRKNSTLDSRDYIAFKLEDIPEERPFLLSRDFVFLRPPNSSAEPFKGILFRVVRSVVLVEFGDDFHSQHSPSKKYDVSFSFNRVCLKRAHQAISISADPSFQSILFPERSLSPHLRDRIPSFQDPARRIANHKGPIPFLLQGQLVTERSPTGRVLQLAMLNIYRANPQCRILVCSPTNNTSDVLLRSLRERIPEASFFRANAAFRDYNLVPTDIVPASLYEEEQECFSCPPLSELLNFNIVTCTFISSFRLSSAGIDSDHFSHIFLVDACLAIEPEAIVPLANLACGDTAVVVAGCSGKSPGWVRSEIARRNGLKESYFSRLLGREPYLSGDAMFTLEVLD</sequence>
<dbReference type="GO" id="GO:0005524">
    <property type="term" value="F:ATP binding"/>
    <property type="evidence" value="ECO:0007669"/>
    <property type="project" value="UniProtKB-KW"/>
</dbReference>
<dbReference type="GO" id="GO:0016787">
    <property type="term" value="F:hydrolase activity"/>
    <property type="evidence" value="ECO:0007669"/>
    <property type="project" value="UniProtKB-KW"/>
</dbReference>
<keyword evidence="5" id="KW-0347">Helicase</keyword>
<dbReference type="EMBL" id="JBBWWQ010000011">
    <property type="protein sequence ID" value="KAK8936387.1"/>
    <property type="molecule type" value="Genomic_DNA"/>
</dbReference>
<dbReference type="InterPro" id="IPR049080">
    <property type="entry name" value="MOV-10-like_beta-barrel"/>
</dbReference>
<evidence type="ECO:0000313" key="10">
    <source>
        <dbReference type="EMBL" id="KAK8936387.1"/>
    </source>
</evidence>
<feature type="compositionally biased region" description="Low complexity" evidence="7">
    <location>
        <begin position="242"/>
        <end position="272"/>
    </location>
</feature>
<evidence type="ECO:0000256" key="8">
    <source>
        <dbReference type="SAM" id="SignalP"/>
    </source>
</evidence>
<feature type="compositionally biased region" description="Polar residues" evidence="7">
    <location>
        <begin position="76"/>
        <end position="85"/>
    </location>
</feature>
<feature type="compositionally biased region" description="Polar residues" evidence="7">
    <location>
        <begin position="304"/>
        <end position="320"/>
    </location>
</feature>
<feature type="domain" description="Helicase MOV-10-like beta-barrel" evidence="9">
    <location>
        <begin position="438"/>
        <end position="508"/>
    </location>
</feature>
<dbReference type="Proteomes" id="UP001418222">
    <property type="component" value="Unassembled WGS sequence"/>
</dbReference>
<feature type="signal peptide" evidence="8">
    <location>
        <begin position="1"/>
        <end position="15"/>
    </location>
</feature>
<protein>
    <recommendedName>
        <fullName evidence="9">Helicase MOV-10-like beta-barrel domain-containing protein</fullName>
    </recommendedName>
</protein>
<reference evidence="10 11" key="1">
    <citation type="journal article" date="2022" name="Nat. Plants">
        <title>Genomes of leafy and leafless Platanthera orchids illuminate the evolution of mycoheterotrophy.</title>
        <authorList>
            <person name="Li M.H."/>
            <person name="Liu K.W."/>
            <person name="Li Z."/>
            <person name="Lu H.C."/>
            <person name="Ye Q.L."/>
            <person name="Zhang D."/>
            <person name="Wang J.Y."/>
            <person name="Li Y.F."/>
            <person name="Zhong Z.M."/>
            <person name="Liu X."/>
            <person name="Yu X."/>
            <person name="Liu D.K."/>
            <person name="Tu X.D."/>
            <person name="Liu B."/>
            <person name="Hao Y."/>
            <person name="Liao X.Y."/>
            <person name="Jiang Y.T."/>
            <person name="Sun W.H."/>
            <person name="Chen J."/>
            <person name="Chen Y.Q."/>
            <person name="Ai Y."/>
            <person name="Zhai J.W."/>
            <person name="Wu S.S."/>
            <person name="Zhou Z."/>
            <person name="Hsiao Y.Y."/>
            <person name="Wu W.L."/>
            <person name="Chen Y.Y."/>
            <person name="Lin Y.F."/>
            <person name="Hsu J.L."/>
            <person name="Li C.Y."/>
            <person name="Wang Z.W."/>
            <person name="Zhao X."/>
            <person name="Zhong W.Y."/>
            <person name="Ma X.K."/>
            <person name="Ma L."/>
            <person name="Huang J."/>
            <person name="Chen G.Z."/>
            <person name="Huang M.Z."/>
            <person name="Huang L."/>
            <person name="Peng D.H."/>
            <person name="Luo Y.B."/>
            <person name="Zou S.Q."/>
            <person name="Chen S.P."/>
            <person name="Lan S."/>
            <person name="Tsai W.C."/>
            <person name="Van de Peer Y."/>
            <person name="Liu Z.J."/>
        </authorList>
    </citation>
    <scope>NUCLEOTIDE SEQUENCE [LARGE SCALE GENOMIC DNA]</scope>
    <source>
        <strain evidence="10">Lor287</strain>
    </source>
</reference>
<keyword evidence="6" id="KW-0067">ATP-binding</keyword>
<feature type="region of interest" description="Disordered" evidence="7">
    <location>
        <begin position="33"/>
        <end position="140"/>
    </location>
</feature>
<dbReference type="PANTHER" id="PTHR45418:SF1">
    <property type="entry name" value="CANCER_TESTIS ANTIGEN 55"/>
    <property type="match status" value="1"/>
</dbReference>
<evidence type="ECO:0000256" key="1">
    <source>
        <dbReference type="ARBA" id="ARBA00004496"/>
    </source>
</evidence>
<name>A0AAP0BEH2_9ASPA</name>
<keyword evidence="3" id="KW-0547">Nucleotide-binding</keyword>
<feature type="compositionally biased region" description="Low complexity" evidence="7">
    <location>
        <begin position="40"/>
        <end position="52"/>
    </location>
</feature>